<reference evidence="2 3" key="1">
    <citation type="submission" date="2023-08" db="EMBL/GenBank/DDBJ databases">
        <title>Phytohabitans sansha sp. nov., isolated from marine sediment.</title>
        <authorList>
            <person name="Zhao Y."/>
            <person name="Yi K."/>
        </authorList>
    </citation>
    <scope>NUCLEOTIDE SEQUENCE [LARGE SCALE GENOMIC DNA]</scope>
    <source>
        <strain evidence="2 3">ZYX-F-186</strain>
    </source>
</reference>
<organism evidence="2 3">
    <name type="scientific">Phytohabitans maris</name>
    <dbReference type="NCBI Taxonomy" id="3071409"/>
    <lineage>
        <taxon>Bacteria</taxon>
        <taxon>Bacillati</taxon>
        <taxon>Actinomycetota</taxon>
        <taxon>Actinomycetes</taxon>
        <taxon>Micromonosporales</taxon>
        <taxon>Micromonosporaceae</taxon>
    </lineage>
</organism>
<protein>
    <submittedName>
        <fullName evidence="2">Uncharacterized protein</fullName>
    </submittedName>
</protein>
<dbReference type="RefSeq" id="WP_308712554.1">
    <property type="nucleotide sequence ID" value="NZ_JAVHUY010000009.1"/>
</dbReference>
<keyword evidence="1" id="KW-0472">Membrane</keyword>
<keyword evidence="3" id="KW-1185">Reference proteome</keyword>
<dbReference type="EMBL" id="JAVHUY010000009">
    <property type="protein sequence ID" value="MDQ7905283.1"/>
    <property type="molecule type" value="Genomic_DNA"/>
</dbReference>
<keyword evidence="1" id="KW-1133">Transmembrane helix</keyword>
<dbReference type="Proteomes" id="UP001230908">
    <property type="component" value="Unassembled WGS sequence"/>
</dbReference>
<keyword evidence="1" id="KW-0812">Transmembrane</keyword>
<feature type="transmembrane region" description="Helical" evidence="1">
    <location>
        <begin position="38"/>
        <end position="58"/>
    </location>
</feature>
<sequence>MLLLLAYTAGTSLAETGRVVPRLVADRGVEYPPGLLYPLGTIVTAVAVTAAGVGRIPAGPARHV</sequence>
<accession>A0ABU0ZDZ5</accession>
<evidence type="ECO:0000256" key="1">
    <source>
        <dbReference type="SAM" id="Phobius"/>
    </source>
</evidence>
<evidence type="ECO:0000313" key="3">
    <source>
        <dbReference type="Proteomes" id="UP001230908"/>
    </source>
</evidence>
<name>A0ABU0ZDZ5_9ACTN</name>
<evidence type="ECO:0000313" key="2">
    <source>
        <dbReference type="EMBL" id="MDQ7905283.1"/>
    </source>
</evidence>
<comment type="caution">
    <text evidence="2">The sequence shown here is derived from an EMBL/GenBank/DDBJ whole genome shotgun (WGS) entry which is preliminary data.</text>
</comment>
<proteinExistence type="predicted"/>
<gene>
    <name evidence="2" type="ORF">RB614_12180</name>
</gene>